<dbReference type="OrthoDB" id="5523299at2"/>
<dbReference type="AlphaFoldDB" id="A0A368JNZ1"/>
<accession>A0A368JNZ1</accession>
<feature type="domain" description="Alpha-L-arabinofuranosidase B arabinose-binding" evidence="2">
    <location>
        <begin position="286"/>
        <end position="371"/>
    </location>
</feature>
<feature type="signal peptide" evidence="1">
    <location>
        <begin position="1"/>
        <end position="20"/>
    </location>
</feature>
<protein>
    <recommendedName>
        <fullName evidence="2">Alpha-L-arabinofuranosidase B arabinose-binding domain-containing protein</fullName>
    </recommendedName>
</protein>
<dbReference type="InterPro" id="IPR007934">
    <property type="entry name" value="AbfB_ABD"/>
</dbReference>
<reference evidence="3 4" key="1">
    <citation type="submission" date="2018-07" db="EMBL/GenBank/DDBJ databases">
        <title>Genome analysis of Larkinella rosea.</title>
        <authorList>
            <person name="Zhou Z."/>
            <person name="Wang G."/>
        </authorList>
    </citation>
    <scope>NUCLEOTIDE SEQUENCE [LARGE SCALE GENOMIC DNA]</scope>
    <source>
        <strain evidence="4">zzj9</strain>
    </source>
</reference>
<evidence type="ECO:0000313" key="3">
    <source>
        <dbReference type="EMBL" id="RCR68726.1"/>
    </source>
</evidence>
<dbReference type="Proteomes" id="UP000253383">
    <property type="component" value="Unassembled WGS sequence"/>
</dbReference>
<dbReference type="EMBL" id="QOWE01000011">
    <property type="protein sequence ID" value="RCR68726.1"/>
    <property type="molecule type" value="Genomic_DNA"/>
</dbReference>
<feature type="chain" id="PRO_5016976201" description="Alpha-L-arabinofuranosidase B arabinose-binding domain-containing protein" evidence="1">
    <location>
        <begin position="21"/>
        <end position="375"/>
    </location>
</feature>
<evidence type="ECO:0000256" key="1">
    <source>
        <dbReference type="SAM" id="SignalP"/>
    </source>
</evidence>
<comment type="caution">
    <text evidence="3">The sequence shown here is derived from an EMBL/GenBank/DDBJ whole genome shotgun (WGS) entry which is preliminary data.</text>
</comment>
<proteinExistence type="predicted"/>
<dbReference type="Pfam" id="PF05270">
    <property type="entry name" value="AbfB"/>
    <property type="match status" value="1"/>
</dbReference>
<keyword evidence="4" id="KW-1185">Reference proteome</keyword>
<dbReference type="GO" id="GO:0046373">
    <property type="term" value="P:L-arabinose metabolic process"/>
    <property type="evidence" value="ECO:0007669"/>
    <property type="project" value="InterPro"/>
</dbReference>
<evidence type="ECO:0000313" key="4">
    <source>
        <dbReference type="Proteomes" id="UP000253383"/>
    </source>
</evidence>
<sequence length="375" mass="41837">MKKRTSVALLCLCFITYVQAQTLSTWEVNEGAGIVNLPANEKTRNGNERLSSVYKHAQTPIKKDPKWKAVAAPNGQVSYSTTSILPNANYNKFTQIDFTYFRSYLHIPADFKVNKATVTIGIVDDQARMMLYNSLHPAGYYVEANDGKRGGENVTTDFTKQLAVGEINTFVIVQVDDNCCGNNLKGGITVNLNDKIMQPVNPTGSIWDEFKKSDVYIDLNNLRAYSINGGAYSDNEPYAVTLQNGVCVIKKLKDVSGNDEYLNIQKVQLGANAGKPMVAFKVVNSKPNTYLTLGGTTESNNRITAKQYTAVPDEAKFYEETPLFNDPAQKGFTSFRSAKFANSYLRHQGLFLEIDPKMDADLYKKDASWRMEKLK</sequence>
<dbReference type="GO" id="GO:0046556">
    <property type="term" value="F:alpha-L-arabinofuranosidase activity"/>
    <property type="evidence" value="ECO:0007669"/>
    <property type="project" value="InterPro"/>
</dbReference>
<dbReference type="RefSeq" id="WP_114406777.1">
    <property type="nucleotide sequence ID" value="NZ_QOWE01000011.1"/>
</dbReference>
<dbReference type="InterPro" id="IPR036195">
    <property type="entry name" value="AbfB_ABD_sf"/>
</dbReference>
<name>A0A368JNZ1_9BACT</name>
<keyword evidence="1" id="KW-0732">Signal</keyword>
<dbReference type="SUPFAM" id="SSF110221">
    <property type="entry name" value="AbfB domain"/>
    <property type="match status" value="1"/>
</dbReference>
<gene>
    <name evidence="3" type="ORF">DUE52_14685</name>
</gene>
<evidence type="ECO:0000259" key="2">
    <source>
        <dbReference type="Pfam" id="PF05270"/>
    </source>
</evidence>
<dbReference type="Gene3D" id="2.80.10.50">
    <property type="match status" value="1"/>
</dbReference>
<organism evidence="3 4">
    <name type="scientific">Larkinella punicea</name>
    <dbReference type="NCBI Taxonomy" id="2315727"/>
    <lineage>
        <taxon>Bacteria</taxon>
        <taxon>Pseudomonadati</taxon>
        <taxon>Bacteroidota</taxon>
        <taxon>Cytophagia</taxon>
        <taxon>Cytophagales</taxon>
        <taxon>Spirosomataceae</taxon>
        <taxon>Larkinella</taxon>
    </lineage>
</organism>